<protein>
    <recommendedName>
        <fullName evidence="17">Cytochrome P450</fullName>
    </recommendedName>
</protein>
<dbReference type="InterPro" id="IPR050665">
    <property type="entry name" value="Cytochrome_P450_Monooxygen"/>
</dbReference>
<dbReference type="GO" id="GO:0005506">
    <property type="term" value="F:iron ion binding"/>
    <property type="evidence" value="ECO:0007669"/>
    <property type="project" value="InterPro"/>
</dbReference>
<dbReference type="AlphaFoldDB" id="A0AA38GU63"/>
<evidence type="ECO:0000256" key="8">
    <source>
        <dbReference type="ARBA" id="ARBA00023002"/>
    </source>
</evidence>
<keyword evidence="8 14" id="KW-0560">Oxidoreductase</keyword>
<evidence type="ECO:0000256" key="1">
    <source>
        <dbReference type="ARBA" id="ARBA00004370"/>
    </source>
</evidence>
<keyword evidence="5" id="KW-0812">Transmembrane</keyword>
<dbReference type="Gene3D" id="1.10.630.10">
    <property type="entry name" value="Cytochrome P450"/>
    <property type="match status" value="1"/>
</dbReference>
<dbReference type="SUPFAM" id="SSF48264">
    <property type="entry name" value="Cytochrome P450"/>
    <property type="match status" value="1"/>
</dbReference>
<name>A0AA38GU63_TAXCH</name>
<dbReference type="GO" id="GO:0020037">
    <property type="term" value="F:heme binding"/>
    <property type="evidence" value="ECO:0007669"/>
    <property type="project" value="InterPro"/>
</dbReference>
<keyword evidence="6 13" id="KW-0479">Metal-binding</keyword>
<dbReference type="GO" id="GO:0016020">
    <property type="term" value="C:membrane"/>
    <property type="evidence" value="ECO:0007669"/>
    <property type="project" value="UniProtKB-SubCell"/>
</dbReference>
<evidence type="ECO:0008006" key="17">
    <source>
        <dbReference type="Google" id="ProtNLM"/>
    </source>
</evidence>
<dbReference type="PRINTS" id="PR00385">
    <property type="entry name" value="P450"/>
</dbReference>
<evidence type="ECO:0000313" key="15">
    <source>
        <dbReference type="EMBL" id="KAH9328363.1"/>
    </source>
</evidence>
<comment type="cofactor">
    <cofactor evidence="13">
        <name>heme</name>
        <dbReference type="ChEBI" id="CHEBI:30413"/>
    </cofactor>
</comment>
<keyword evidence="4 13" id="KW-0349">Heme</keyword>
<dbReference type="PROSITE" id="PS00086">
    <property type="entry name" value="CYTOCHROME_P450"/>
    <property type="match status" value="1"/>
</dbReference>
<dbReference type="InterPro" id="IPR002401">
    <property type="entry name" value="Cyt_P450_E_grp-I"/>
</dbReference>
<reference evidence="15 16" key="1">
    <citation type="journal article" date="2021" name="Nat. Plants">
        <title>The Taxus genome provides insights into paclitaxel biosynthesis.</title>
        <authorList>
            <person name="Xiong X."/>
            <person name="Gou J."/>
            <person name="Liao Q."/>
            <person name="Li Y."/>
            <person name="Zhou Q."/>
            <person name="Bi G."/>
            <person name="Li C."/>
            <person name="Du R."/>
            <person name="Wang X."/>
            <person name="Sun T."/>
            <person name="Guo L."/>
            <person name="Liang H."/>
            <person name="Lu P."/>
            <person name="Wu Y."/>
            <person name="Zhang Z."/>
            <person name="Ro D.K."/>
            <person name="Shang Y."/>
            <person name="Huang S."/>
            <person name="Yan J."/>
        </authorList>
    </citation>
    <scope>NUCLEOTIDE SEQUENCE [LARGE SCALE GENOMIC DNA]</scope>
    <source>
        <strain evidence="15">Ta-2019</strain>
    </source>
</reference>
<dbReference type="InterPro" id="IPR001128">
    <property type="entry name" value="Cyt_P450"/>
</dbReference>
<evidence type="ECO:0000256" key="9">
    <source>
        <dbReference type="ARBA" id="ARBA00023004"/>
    </source>
</evidence>
<comment type="pathway">
    <text evidence="2">Alkaloid biosynthesis; taxol biosynthesis.</text>
</comment>
<evidence type="ECO:0000256" key="12">
    <source>
        <dbReference type="ARBA" id="ARBA00023136"/>
    </source>
</evidence>
<dbReference type="PRINTS" id="PR00463">
    <property type="entry name" value="EP450I"/>
</dbReference>
<dbReference type="Pfam" id="PF00067">
    <property type="entry name" value="p450"/>
    <property type="match status" value="1"/>
</dbReference>
<evidence type="ECO:0000256" key="13">
    <source>
        <dbReference type="PIRSR" id="PIRSR602401-1"/>
    </source>
</evidence>
<comment type="caution">
    <text evidence="15">The sequence shown here is derived from an EMBL/GenBank/DDBJ whole genome shotgun (WGS) entry which is preliminary data.</text>
</comment>
<dbReference type="InterPro" id="IPR017972">
    <property type="entry name" value="Cyt_P450_CS"/>
</dbReference>
<evidence type="ECO:0000256" key="11">
    <source>
        <dbReference type="ARBA" id="ARBA00023059"/>
    </source>
</evidence>
<keyword evidence="16" id="KW-1185">Reference proteome</keyword>
<evidence type="ECO:0000256" key="5">
    <source>
        <dbReference type="ARBA" id="ARBA00022692"/>
    </source>
</evidence>
<dbReference type="PANTHER" id="PTHR24282">
    <property type="entry name" value="CYTOCHROME P450 FAMILY MEMBER"/>
    <property type="match status" value="1"/>
</dbReference>
<dbReference type="Proteomes" id="UP000824469">
    <property type="component" value="Unassembled WGS sequence"/>
</dbReference>
<evidence type="ECO:0000256" key="7">
    <source>
        <dbReference type="ARBA" id="ARBA00022989"/>
    </source>
</evidence>
<evidence type="ECO:0000256" key="10">
    <source>
        <dbReference type="ARBA" id="ARBA00023033"/>
    </source>
</evidence>
<evidence type="ECO:0000256" key="6">
    <source>
        <dbReference type="ARBA" id="ARBA00022723"/>
    </source>
</evidence>
<keyword evidence="9 13" id="KW-0408">Iron</keyword>
<keyword evidence="7" id="KW-1133">Transmembrane helix</keyword>
<evidence type="ECO:0000256" key="3">
    <source>
        <dbReference type="ARBA" id="ARBA00010617"/>
    </source>
</evidence>
<proteinExistence type="inferred from homology"/>
<keyword evidence="11" id="KW-0876">Taxol biosynthesis</keyword>
<dbReference type="GO" id="GO:0016705">
    <property type="term" value="F:oxidoreductase activity, acting on paired donors, with incorporation or reduction of molecular oxygen"/>
    <property type="evidence" value="ECO:0007669"/>
    <property type="project" value="InterPro"/>
</dbReference>
<organism evidence="15 16">
    <name type="scientific">Taxus chinensis</name>
    <name type="common">Chinese yew</name>
    <name type="synonym">Taxus wallichiana var. chinensis</name>
    <dbReference type="NCBI Taxonomy" id="29808"/>
    <lineage>
        <taxon>Eukaryota</taxon>
        <taxon>Viridiplantae</taxon>
        <taxon>Streptophyta</taxon>
        <taxon>Embryophyta</taxon>
        <taxon>Tracheophyta</taxon>
        <taxon>Spermatophyta</taxon>
        <taxon>Pinopsida</taxon>
        <taxon>Pinidae</taxon>
        <taxon>Conifers II</taxon>
        <taxon>Cupressales</taxon>
        <taxon>Taxaceae</taxon>
        <taxon>Taxus</taxon>
    </lineage>
</organism>
<keyword evidence="12" id="KW-0472">Membrane</keyword>
<feature type="binding site" description="axial binding residue" evidence="13">
    <location>
        <position position="466"/>
    </location>
    <ligand>
        <name>heme</name>
        <dbReference type="ChEBI" id="CHEBI:30413"/>
    </ligand>
    <ligandPart>
        <name>Fe</name>
        <dbReference type="ChEBI" id="CHEBI:18248"/>
    </ligandPart>
</feature>
<keyword evidence="10 14" id="KW-0503">Monooxygenase</keyword>
<comment type="subcellular location">
    <subcellularLocation>
        <location evidence="1">Membrane</location>
    </subcellularLocation>
</comment>
<sequence>MMMEKMGASSLLFTAFLVGIWSFLLGFFIKNWWRPWTIHRALTKRGFKGPPPRFLIGNLLDIANIMQHEHIKDMPTIHHNIRNRVFPFFVKWAQQYGERFVIWFGNEPRIVLTDPGEIKELLSSKNLSDSGVSPLHQEMLSLAFGKSLVTVNGEKWAQQRRVVAPAFHTEKLKGVVGISARCTKEMLDEWRFIDEKACEIELISQMKALTANIFIRSQYGLDYQRGREIFEDMNSLEGLIFESFRYSWIPGGRFLPTATNRKIWKWNRRMEKNLKLMIQERLDSGSYGNDLLGLMLTEIDRVSADDKNFSYTMQQLMDESKTFFLAGKDNTSTLICWALLLLALNPHWQDKARQEAKAICGIQDPTPDSVKDLKIIGMILNETLRLYSPAPGIIKQAFKDLNVGEDGLVIPKGVNVIVDILAVHRDPKLWSADANEFNPARFVQGISKAGNHPSAFIPFSSGPRVCIGQNFAVLQAKVVMAMVLRDFKFGISSHYRHAPVAFLTLSPQHGMPIMVEKVHS</sequence>
<dbReference type="OMA" id="WTIHRAL"/>
<evidence type="ECO:0000256" key="2">
    <source>
        <dbReference type="ARBA" id="ARBA00005122"/>
    </source>
</evidence>
<evidence type="ECO:0000256" key="4">
    <source>
        <dbReference type="ARBA" id="ARBA00022617"/>
    </source>
</evidence>
<dbReference type="InterPro" id="IPR036396">
    <property type="entry name" value="Cyt_P450_sf"/>
</dbReference>
<dbReference type="PANTHER" id="PTHR24282:SF211">
    <property type="entry name" value="CYTOCHROME P450-RELATED"/>
    <property type="match status" value="1"/>
</dbReference>
<evidence type="ECO:0000256" key="14">
    <source>
        <dbReference type="RuleBase" id="RU000461"/>
    </source>
</evidence>
<gene>
    <name evidence="15" type="ORF">KI387_000471</name>
</gene>
<accession>A0AA38GU63</accession>
<dbReference type="GO" id="GO:0042617">
    <property type="term" value="P:paclitaxel biosynthetic process"/>
    <property type="evidence" value="ECO:0007669"/>
    <property type="project" value="UniProtKB-KW"/>
</dbReference>
<comment type="similarity">
    <text evidence="3 14">Belongs to the cytochrome P450 family.</text>
</comment>
<dbReference type="EMBL" id="JAHRHJ020000001">
    <property type="protein sequence ID" value="KAH9328363.1"/>
    <property type="molecule type" value="Genomic_DNA"/>
</dbReference>
<evidence type="ECO:0000313" key="16">
    <source>
        <dbReference type="Proteomes" id="UP000824469"/>
    </source>
</evidence>
<dbReference type="GO" id="GO:0004497">
    <property type="term" value="F:monooxygenase activity"/>
    <property type="evidence" value="ECO:0007669"/>
    <property type="project" value="UniProtKB-KW"/>
</dbReference>